<gene>
    <name evidence="2" type="ORF">NEZAVI_LOCUS13358</name>
</gene>
<protein>
    <submittedName>
        <fullName evidence="2">Uncharacterized protein</fullName>
    </submittedName>
</protein>
<dbReference type="AlphaFoldDB" id="A0A9P0MS08"/>
<organism evidence="2 3">
    <name type="scientific">Nezara viridula</name>
    <name type="common">Southern green stink bug</name>
    <name type="synonym">Cimex viridulus</name>
    <dbReference type="NCBI Taxonomy" id="85310"/>
    <lineage>
        <taxon>Eukaryota</taxon>
        <taxon>Metazoa</taxon>
        <taxon>Ecdysozoa</taxon>
        <taxon>Arthropoda</taxon>
        <taxon>Hexapoda</taxon>
        <taxon>Insecta</taxon>
        <taxon>Pterygota</taxon>
        <taxon>Neoptera</taxon>
        <taxon>Paraneoptera</taxon>
        <taxon>Hemiptera</taxon>
        <taxon>Heteroptera</taxon>
        <taxon>Panheteroptera</taxon>
        <taxon>Pentatomomorpha</taxon>
        <taxon>Pentatomoidea</taxon>
        <taxon>Pentatomidae</taxon>
        <taxon>Pentatominae</taxon>
        <taxon>Nezara</taxon>
    </lineage>
</organism>
<accession>A0A9P0MS08</accession>
<sequence length="81" mass="9327">MYSRALTSTEYSSRPHRSSPRLNIDPLLASPFDLVSLYANHRSRSCIHPTSLPYASNLDWLYFVETSSHEEEDIAIINWPC</sequence>
<evidence type="ECO:0000313" key="2">
    <source>
        <dbReference type="EMBL" id="CAH1405068.1"/>
    </source>
</evidence>
<proteinExistence type="predicted"/>
<reference evidence="2" key="1">
    <citation type="submission" date="2022-01" db="EMBL/GenBank/DDBJ databases">
        <authorList>
            <person name="King R."/>
        </authorList>
    </citation>
    <scope>NUCLEOTIDE SEQUENCE</scope>
</reference>
<dbReference type="EMBL" id="OV725082">
    <property type="protein sequence ID" value="CAH1405068.1"/>
    <property type="molecule type" value="Genomic_DNA"/>
</dbReference>
<keyword evidence="3" id="KW-1185">Reference proteome</keyword>
<feature type="region of interest" description="Disordered" evidence="1">
    <location>
        <begin position="1"/>
        <end position="22"/>
    </location>
</feature>
<dbReference type="Proteomes" id="UP001152798">
    <property type="component" value="Chromosome 6"/>
</dbReference>
<feature type="compositionally biased region" description="Polar residues" evidence="1">
    <location>
        <begin position="1"/>
        <end position="12"/>
    </location>
</feature>
<name>A0A9P0MS08_NEZVI</name>
<evidence type="ECO:0000313" key="3">
    <source>
        <dbReference type="Proteomes" id="UP001152798"/>
    </source>
</evidence>
<evidence type="ECO:0000256" key="1">
    <source>
        <dbReference type="SAM" id="MobiDB-lite"/>
    </source>
</evidence>